<dbReference type="KEGG" id="ssm:Spirs_1308"/>
<dbReference type="GO" id="GO:0051539">
    <property type="term" value="F:4 iron, 4 sulfur cluster binding"/>
    <property type="evidence" value="ECO:0007669"/>
    <property type="project" value="UniProtKB-KW"/>
</dbReference>
<accession>E1R413</accession>
<evidence type="ECO:0000256" key="2">
    <source>
        <dbReference type="ARBA" id="ARBA00022723"/>
    </source>
</evidence>
<keyword evidence="7" id="KW-1185">Reference proteome</keyword>
<dbReference type="SUPFAM" id="SSF54862">
    <property type="entry name" value="4Fe-4S ferredoxins"/>
    <property type="match status" value="1"/>
</dbReference>
<evidence type="ECO:0000313" key="6">
    <source>
        <dbReference type="EMBL" id="ADK80435.1"/>
    </source>
</evidence>
<protein>
    <submittedName>
        <fullName evidence="6">NIL domain protein</fullName>
    </submittedName>
</protein>
<dbReference type="Gene3D" id="3.30.70.20">
    <property type="match status" value="1"/>
</dbReference>
<dbReference type="PROSITE" id="PS00198">
    <property type="entry name" value="4FE4S_FER_1"/>
    <property type="match status" value="2"/>
</dbReference>
<dbReference type="InterPro" id="IPR045865">
    <property type="entry name" value="ACT-like_dom_sf"/>
</dbReference>
<keyword evidence="3" id="KW-0408">Iron</keyword>
<reference evidence="6 7" key="1">
    <citation type="journal article" date="2010" name="Stand. Genomic Sci.">
        <title>Complete genome sequence of Spirochaeta smaragdinae type strain (SEBR 4228).</title>
        <authorList>
            <person name="Mavromatis K."/>
            <person name="Yasawong M."/>
            <person name="Chertkov O."/>
            <person name="Lapidus A."/>
            <person name="Lucas S."/>
            <person name="Nolan M."/>
            <person name="Del Rio T.G."/>
            <person name="Tice H."/>
            <person name="Cheng J.F."/>
            <person name="Pitluck S."/>
            <person name="Liolios K."/>
            <person name="Ivanova N."/>
            <person name="Tapia R."/>
            <person name="Han C."/>
            <person name="Bruce D."/>
            <person name="Goodwin L."/>
            <person name="Pati A."/>
            <person name="Chen A."/>
            <person name="Palaniappan K."/>
            <person name="Land M."/>
            <person name="Hauser L."/>
            <person name="Chang Y.J."/>
            <person name="Jeffries C.D."/>
            <person name="Detter J.C."/>
            <person name="Rohde M."/>
            <person name="Brambilla E."/>
            <person name="Spring S."/>
            <person name="Goker M."/>
            <person name="Sikorski J."/>
            <person name="Woyke T."/>
            <person name="Bristow J."/>
            <person name="Eisen J.A."/>
            <person name="Markowitz V."/>
            <person name="Hugenholtz P."/>
            <person name="Klenk H.P."/>
            <person name="Kyrpides N.C."/>
        </authorList>
    </citation>
    <scope>NUCLEOTIDE SEQUENCE [LARGE SCALE GENOMIC DNA]</scope>
    <source>
        <strain evidence="7">DSM 11293 / JCM 15392 / SEBR 4228</strain>
    </source>
</reference>
<dbReference type="Pfam" id="PF09383">
    <property type="entry name" value="NIL"/>
    <property type="match status" value="1"/>
</dbReference>
<dbReference type="InterPro" id="IPR017896">
    <property type="entry name" value="4Fe4S_Fe-S-bd"/>
</dbReference>
<evidence type="ECO:0000256" key="4">
    <source>
        <dbReference type="ARBA" id="ARBA00023014"/>
    </source>
</evidence>
<dbReference type="Gene3D" id="3.30.70.260">
    <property type="match status" value="1"/>
</dbReference>
<keyword evidence="4" id="KW-0411">Iron-sulfur</keyword>
<evidence type="ECO:0000256" key="1">
    <source>
        <dbReference type="ARBA" id="ARBA00022485"/>
    </source>
</evidence>
<dbReference type="InterPro" id="IPR050572">
    <property type="entry name" value="Fe-S_Ferredoxin"/>
</dbReference>
<organism evidence="6 7">
    <name type="scientific">Sediminispirochaeta smaragdinae (strain DSM 11293 / JCM 15392 / SEBR 4228)</name>
    <name type="common">Spirochaeta smaragdinae</name>
    <dbReference type="NCBI Taxonomy" id="573413"/>
    <lineage>
        <taxon>Bacteria</taxon>
        <taxon>Pseudomonadati</taxon>
        <taxon>Spirochaetota</taxon>
        <taxon>Spirochaetia</taxon>
        <taxon>Spirochaetales</taxon>
        <taxon>Spirochaetaceae</taxon>
        <taxon>Sediminispirochaeta</taxon>
    </lineage>
</organism>
<dbReference type="PANTHER" id="PTHR43687:SF1">
    <property type="entry name" value="FERREDOXIN III"/>
    <property type="match status" value="1"/>
</dbReference>
<dbReference type="STRING" id="573413.Spirs_1308"/>
<dbReference type="InterPro" id="IPR018449">
    <property type="entry name" value="NIL_domain"/>
</dbReference>
<dbReference type="SMART" id="SM00930">
    <property type="entry name" value="NIL"/>
    <property type="match status" value="1"/>
</dbReference>
<evidence type="ECO:0000259" key="5">
    <source>
        <dbReference type="PROSITE" id="PS51379"/>
    </source>
</evidence>
<evidence type="ECO:0000313" key="7">
    <source>
        <dbReference type="Proteomes" id="UP000002318"/>
    </source>
</evidence>
<proteinExistence type="predicted"/>
<evidence type="ECO:0000256" key="3">
    <source>
        <dbReference type="ARBA" id="ARBA00023004"/>
    </source>
</evidence>
<feature type="domain" description="4Fe-4S ferredoxin-type" evidence="5">
    <location>
        <begin position="108"/>
        <end position="136"/>
    </location>
</feature>
<name>E1R413_SEDSS</name>
<feature type="domain" description="4Fe-4S ferredoxin-type" evidence="5">
    <location>
        <begin position="76"/>
        <end position="105"/>
    </location>
</feature>
<dbReference type="OrthoDB" id="9807879at2"/>
<keyword evidence="2" id="KW-0479">Metal-binding</keyword>
<dbReference type="GO" id="GO:0046872">
    <property type="term" value="F:metal ion binding"/>
    <property type="evidence" value="ECO:0007669"/>
    <property type="project" value="UniProtKB-KW"/>
</dbReference>
<dbReference type="eggNOG" id="COG1135">
    <property type="taxonomic scope" value="Bacteria"/>
</dbReference>
<gene>
    <name evidence="6" type="ordered locus">Spirs_1308</name>
</gene>
<dbReference type="EMBL" id="CP002116">
    <property type="protein sequence ID" value="ADK80435.1"/>
    <property type="molecule type" value="Genomic_DNA"/>
</dbReference>
<dbReference type="Proteomes" id="UP000002318">
    <property type="component" value="Chromosome"/>
</dbReference>
<dbReference type="SUPFAM" id="SSF55021">
    <property type="entry name" value="ACT-like"/>
    <property type="match status" value="1"/>
</dbReference>
<dbReference type="PANTHER" id="PTHR43687">
    <property type="entry name" value="ADENYLYLSULFATE REDUCTASE, BETA SUBUNIT"/>
    <property type="match status" value="1"/>
</dbReference>
<dbReference type="InterPro" id="IPR017900">
    <property type="entry name" value="4Fe4S_Fe_S_CS"/>
</dbReference>
<dbReference type="Pfam" id="PF12838">
    <property type="entry name" value="Fer4_7"/>
    <property type="match status" value="1"/>
</dbReference>
<dbReference type="PROSITE" id="PS51379">
    <property type="entry name" value="4FE4S_FER_2"/>
    <property type="match status" value="2"/>
</dbReference>
<sequence length="136" mass="15313">MIQKKFLLNFSKEVSEQPHIYHLVKDYDLIVNIFRAKITDEAEGFMILEISGEKDALRKGIAYLRDQNVGVGEAEKGVVWDEERCTQCGNCLSHCPTHALRIDNPATMHIIFDAEACIECLACIKNCPYGACTSVF</sequence>
<dbReference type="HOGENOM" id="CLU_152999_0_0_12"/>
<dbReference type="AlphaFoldDB" id="E1R413"/>
<dbReference type="eggNOG" id="COG1145">
    <property type="taxonomic scope" value="Bacteria"/>
</dbReference>
<keyword evidence="1" id="KW-0004">4Fe-4S</keyword>
<dbReference type="RefSeq" id="WP_013253899.1">
    <property type="nucleotide sequence ID" value="NC_014364.1"/>
</dbReference>